<evidence type="ECO:0000256" key="10">
    <source>
        <dbReference type="ARBA" id="ARBA00023125"/>
    </source>
</evidence>
<dbReference type="InterPro" id="IPR002694">
    <property type="entry name" value="Znf_CHC2"/>
</dbReference>
<dbReference type="InterPro" id="IPR006171">
    <property type="entry name" value="TOPRIM_dom"/>
</dbReference>
<evidence type="ECO:0000313" key="16">
    <source>
        <dbReference type="Proteomes" id="UP000830055"/>
    </source>
</evidence>
<keyword evidence="1 12" id="KW-0240">DNA-directed RNA polymerase</keyword>
<name>A0ABN6M1N6_9BACT</name>
<comment type="catalytic activity">
    <reaction evidence="12">
        <text>ssDNA + n NTP = ssDNA/pppN(pN)n-1 hybrid + (n-1) diphosphate.</text>
        <dbReference type="EC" id="2.7.7.101"/>
    </reaction>
</comment>
<keyword evidence="2 12" id="KW-0639">Primosome</keyword>
<dbReference type="InterPro" id="IPR037068">
    <property type="entry name" value="DNA_primase_core_N_sf"/>
</dbReference>
<evidence type="ECO:0000256" key="7">
    <source>
        <dbReference type="ARBA" id="ARBA00022771"/>
    </source>
</evidence>
<gene>
    <name evidence="12" type="primary">dnaG</name>
    <name evidence="15" type="ORF">DPPLL_01050</name>
</gene>
<evidence type="ECO:0000256" key="12">
    <source>
        <dbReference type="HAMAP-Rule" id="MF_00974"/>
    </source>
</evidence>
<keyword evidence="16" id="KW-1185">Reference proteome</keyword>
<dbReference type="Gene3D" id="3.90.580.10">
    <property type="entry name" value="Zinc finger, CHC2-type domain"/>
    <property type="match status" value="1"/>
</dbReference>
<dbReference type="CDD" id="cd03364">
    <property type="entry name" value="TOPRIM_DnaG_primases"/>
    <property type="match status" value="1"/>
</dbReference>
<keyword evidence="8 12" id="KW-0862">Zinc</keyword>
<dbReference type="NCBIfam" id="TIGR01391">
    <property type="entry name" value="dnaG"/>
    <property type="match status" value="1"/>
</dbReference>
<keyword evidence="5 12" id="KW-0235">DNA replication</keyword>
<sequence length="601" mass="66900">MDSWEEIKAAVKQQSDIVQIVGEHVDLKRSGVRYLGLCPFHQEKTPSFSVHPGQQFYYCFGCGAAGDVFNFVMEYNHVEFREALKVLADRLHISLPQQQQSDWEIEQERQRQALFAVSDKAAHLYHRFLLQAPEAQSARRYLQQRGISPAVIERYRLGYAPSIEDAGWNFLGYQLDQAEREAAVEAGLLATKEQGRVYDRFRDRIMCPICDSRGRVAGFGGRILGDGNPKYLNSPESRIYHKSNLLFGLFQQLDEIRKQRRVTVVEGNFDLLSLVNHGYQSVVAPLGTALTKEQLRLVKAMVDEVVLLFDGDSAGSKAAERAVPLFLAERISAKVALLPAGEDPDSFIRKHGREELEKVVAQAEPLPEFALNCMIRRHGMSLDGKTRIVEELQPLLAAADSTLQRSVMAAHFAGVLGIDAEQLQRALAMPGRAVVDSSGQAPAVSKREQAAQLSGGLRDLISFMVFHPQRLPELVDVGAEELVAGSIGEIILIQLQQLRAARGDGLQPEELLSALPEGEERSLVASLLSGGDTGKRFMMVASETGEDSLDDVMQWVRRCILKKRSDDLMNSIIDAEKANDMRTIIELQRQKVVVDTELKAL</sequence>
<dbReference type="InterPro" id="IPR050219">
    <property type="entry name" value="DnaG_primase"/>
</dbReference>
<evidence type="ECO:0000256" key="5">
    <source>
        <dbReference type="ARBA" id="ARBA00022705"/>
    </source>
</evidence>
<keyword evidence="4 12" id="KW-0548">Nucleotidyltransferase</keyword>
<evidence type="ECO:0000256" key="9">
    <source>
        <dbReference type="ARBA" id="ARBA00022842"/>
    </source>
</evidence>
<comment type="cofactor">
    <cofactor evidence="12 13">
        <name>Zn(2+)</name>
        <dbReference type="ChEBI" id="CHEBI:29105"/>
    </cofactor>
    <text evidence="12 13">Binds 1 zinc ion per monomer.</text>
</comment>
<dbReference type="Gene3D" id="3.40.1360.10">
    <property type="match status" value="1"/>
</dbReference>
<dbReference type="SMART" id="SM00493">
    <property type="entry name" value="TOPRIM"/>
    <property type="match status" value="1"/>
</dbReference>
<feature type="domain" description="Toprim" evidence="14">
    <location>
        <begin position="260"/>
        <end position="339"/>
    </location>
</feature>
<evidence type="ECO:0000256" key="13">
    <source>
        <dbReference type="PIRNR" id="PIRNR002811"/>
    </source>
</evidence>
<dbReference type="SUPFAM" id="SSF57783">
    <property type="entry name" value="Zinc beta-ribbon"/>
    <property type="match status" value="1"/>
</dbReference>
<comment type="similarity">
    <text evidence="12 13">Belongs to the DnaG primase family.</text>
</comment>
<dbReference type="Proteomes" id="UP000830055">
    <property type="component" value="Chromosome"/>
</dbReference>
<dbReference type="PANTHER" id="PTHR30313">
    <property type="entry name" value="DNA PRIMASE"/>
    <property type="match status" value="1"/>
</dbReference>
<evidence type="ECO:0000256" key="4">
    <source>
        <dbReference type="ARBA" id="ARBA00022695"/>
    </source>
</evidence>
<dbReference type="InterPro" id="IPR036977">
    <property type="entry name" value="DNA_primase_Znf_CHC2"/>
</dbReference>
<dbReference type="Pfam" id="PF08275">
    <property type="entry name" value="DNAG_N"/>
    <property type="match status" value="1"/>
</dbReference>
<accession>A0ABN6M1N6</accession>
<comment type="domain">
    <text evidence="12">Contains an N-terminal zinc-binding domain, a central core domain that contains the primase activity, and a C-terminal DnaB-binding domain.</text>
</comment>
<keyword evidence="9" id="KW-0460">Magnesium</keyword>
<dbReference type="PANTHER" id="PTHR30313:SF2">
    <property type="entry name" value="DNA PRIMASE"/>
    <property type="match status" value="1"/>
</dbReference>
<dbReference type="PIRSF" id="PIRSF002811">
    <property type="entry name" value="DnaG"/>
    <property type="match status" value="1"/>
</dbReference>
<evidence type="ECO:0000256" key="11">
    <source>
        <dbReference type="ARBA" id="ARBA00023163"/>
    </source>
</evidence>
<evidence type="ECO:0000256" key="3">
    <source>
        <dbReference type="ARBA" id="ARBA00022679"/>
    </source>
</evidence>
<evidence type="ECO:0000313" key="15">
    <source>
        <dbReference type="EMBL" id="BDD85740.1"/>
    </source>
</evidence>
<evidence type="ECO:0000256" key="8">
    <source>
        <dbReference type="ARBA" id="ARBA00022833"/>
    </source>
</evidence>
<proteinExistence type="inferred from homology"/>
<dbReference type="InterPro" id="IPR019475">
    <property type="entry name" value="DNA_primase_DnaB-bd"/>
</dbReference>
<keyword evidence="6 12" id="KW-0479">Metal-binding</keyword>
<evidence type="ECO:0000256" key="1">
    <source>
        <dbReference type="ARBA" id="ARBA00022478"/>
    </source>
</evidence>
<comment type="subunit">
    <text evidence="12">Monomer. Interacts with DnaB.</text>
</comment>
<keyword evidence="3 12" id="KW-0808">Transferase</keyword>
<dbReference type="Pfam" id="PF13155">
    <property type="entry name" value="Toprim_2"/>
    <property type="match status" value="1"/>
</dbReference>
<feature type="zinc finger region" description="CHC2-type" evidence="12">
    <location>
        <begin position="38"/>
        <end position="62"/>
    </location>
</feature>
<evidence type="ECO:0000259" key="14">
    <source>
        <dbReference type="PROSITE" id="PS50880"/>
    </source>
</evidence>
<comment type="function">
    <text evidence="12 13">RNA polymerase that catalyzes the synthesis of short RNA molecules used as primers for DNA polymerase during DNA replication.</text>
</comment>
<dbReference type="InterPro" id="IPR006295">
    <property type="entry name" value="DNA_primase_DnaG"/>
</dbReference>
<dbReference type="InterPro" id="IPR013264">
    <property type="entry name" value="DNAG_N"/>
</dbReference>
<evidence type="ECO:0000256" key="2">
    <source>
        <dbReference type="ARBA" id="ARBA00022515"/>
    </source>
</evidence>
<keyword evidence="7 12" id="KW-0863">Zinc-finger</keyword>
<dbReference type="InterPro" id="IPR030846">
    <property type="entry name" value="DnaG_bac"/>
</dbReference>
<keyword evidence="11 12" id="KW-0804">Transcription</keyword>
<dbReference type="HAMAP" id="MF_00974">
    <property type="entry name" value="DNA_primase_DnaG"/>
    <property type="match status" value="1"/>
</dbReference>
<protein>
    <recommendedName>
        <fullName evidence="12 13">DNA primase</fullName>
        <ecNumber evidence="12">2.7.7.101</ecNumber>
    </recommendedName>
</protein>
<dbReference type="EMBL" id="AP025516">
    <property type="protein sequence ID" value="BDD85740.1"/>
    <property type="molecule type" value="Genomic_DNA"/>
</dbReference>
<dbReference type="EC" id="2.7.7.101" evidence="12"/>
<dbReference type="Gene3D" id="3.90.980.10">
    <property type="entry name" value="DNA primase, catalytic core, N-terminal domain"/>
    <property type="match status" value="1"/>
</dbReference>
<dbReference type="Pfam" id="PF10410">
    <property type="entry name" value="DnaB_bind"/>
    <property type="match status" value="1"/>
</dbReference>
<dbReference type="InterPro" id="IPR034151">
    <property type="entry name" value="TOPRIM_DnaG_bac"/>
</dbReference>
<dbReference type="PROSITE" id="PS50880">
    <property type="entry name" value="TOPRIM"/>
    <property type="match status" value="1"/>
</dbReference>
<evidence type="ECO:0000256" key="6">
    <source>
        <dbReference type="ARBA" id="ARBA00022723"/>
    </source>
</evidence>
<keyword evidence="10 12" id="KW-0238">DNA-binding</keyword>
<dbReference type="Pfam" id="PF01807">
    <property type="entry name" value="Zn_ribbon_DnaG"/>
    <property type="match status" value="1"/>
</dbReference>
<dbReference type="RefSeq" id="WP_284152874.1">
    <property type="nucleotide sequence ID" value="NZ_AP025516.1"/>
</dbReference>
<dbReference type="SUPFAM" id="SSF56731">
    <property type="entry name" value="DNA primase core"/>
    <property type="match status" value="1"/>
</dbReference>
<reference evidence="15 16" key="1">
    <citation type="submission" date="2022-01" db="EMBL/GenBank/DDBJ databases">
        <title>Desulfofustis limnae sp. nov., a novel mesophilic sulfate-reducing bacterium isolated from marsh soil.</title>
        <authorList>
            <person name="Watanabe M."/>
            <person name="Takahashi A."/>
            <person name="Kojima H."/>
            <person name="Fukui M."/>
        </authorList>
    </citation>
    <scope>NUCLEOTIDE SEQUENCE [LARGE SCALE GENOMIC DNA]</scope>
    <source>
        <strain evidence="15 16">PPLL</strain>
    </source>
</reference>
<dbReference type="SMART" id="SM00400">
    <property type="entry name" value="ZnF_CHCC"/>
    <property type="match status" value="1"/>
</dbReference>
<organism evidence="15 16">
    <name type="scientific">Desulfofustis limnaeus</name>
    <dbReference type="NCBI Taxonomy" id="2740163"/>
    <lineage>
        <taxon>Bacteria</taxon>
        <taxon>Pseudomonadati</taxon>
        <taxon>Thermodesulfobacteriota</taxon>
        <taxon>Desulfobulbia</taxon>
        <taxon>Desulfobulbales</taxon>
        <taxon>Desulfocapsaceae</taxon>
        <taxon>Desulfofustis</taxon>
    </lineage>
</organism>